<reference evidence="1" key="1">
    <citation type="submission" date="2015-08" db="EMBL/GenBank/DDBJ databases">
        <authorList>
            <person name="Babu N.S."/>
            <person name="Beckwith C.J."/>
            <person name="Beseler K.G."/>
            <person name="Brison A."/>
            <person name="Carone J.V."/>
            <person name="Caskin T.P."/>
            <person name="Diamond M."/>
            <person name="Durham M.E."/>
            <person name="Foxe J.M."/>
            <person name="Go M."/>
            <person name="Henderson B.A."/>
            <person name="Jones I.B."/>
            <person name="McGettigan J.A."/>
            <person name="Micheletti S.J."/>
            <person name="Nasrallah M.E."/>
            <person name="Ortiz D."/>
            <person name="Piller C.R."/>
            <person name="Privatt S.R."/>
            <person name="Schneider S.L."/>
            <person name="Sharp S."/>
            <person name="Smith T.C."/>
            <person name="Stanton J.D."/>
            <person name="Ullery H.E."/>
            <person name="Wilson R.J."/>
            <person name="Serrano M.G."/>
            <person name="Buck G."/>
            <person name="Lee V."/>
            <person name="Wang Y."/>
            <person name="Carvalho R."/>
            <person name="Voegtly L."/>
            <person name="Shi R."/>
            <person name="Duckworth R."/>
            <person name="Johnson A."/>
            <person name="Loviza R."/>
            <person name="Walstead R."/>
            <person name="Shah Z."/>
            <person name="Kiflezghi M."/>
            <person name="Wade K."/>
            <person name="Ball S.L."/>
            <person name="Bradley K.W."/>
            <person name="Asai D.J."/>
            <person name="Bowman C.A."/>
            <person name="Russell D.A."/>
            <person name="Pope W.H."/>
            <person name="Jacobs-Sera D."/>
            <person name="Hendrix R.W."/>
            <person name="Hatfull G.F."/>
        </authorList>
    </citation>
    <scope>NUCLEOTIDE SEQUENCE</scope>
</reference>
<name>A0A2P2BWU2_9ZZZZ</name>
<sequence length="250" mass="26802">MDIELSLGGEDGQITANVLHDALGETLELLKEAAEISAVDRQVWRIERLRVGSAHIALSAPQGPQVANSLAQGLDSLRAIAAIPEGWSRQMVKRVLDLGRMVGTGGATSVQLQPGPRAEPRALDAVTIDHAERALGSATAAYGSIRGRVDRWNEHSRREVGLTRDSGTPVAAGYASELSPRILAEAVGHEIEAWGVIRRNVVGQVTSMTIEDFRVVERPDPVSISSMAGVYQVGDTFSLSDWISERHGDA</sequence>
<gene>
    <name evidence="1" type="ORF">NOCA2140037</name>
</gene>
<accession>A0A2P2BWU2</accession>
<dbReference type="AlphaFoldDB" id="A0A2P2BWU2"/>
<protein>
    <submittedName>
        <fullName evidence="1">Uncharacterized protein</fullName>
    </submittedName>
</protein>
<evidence type="ECO:0000313" key="1">
    <source>
        <dbReference type="EMBL" id="CUR54214.1"/>
    </source>
</evidence>
<organism evidence="1">
    <name type="scientific">metagenome</name>
    <dbReference type="NCBI Taxonomy" id="256318"/>
    <lineage>
        <taxon>unclassified sequences</taxon>
        <taxon>metagenomes</taxon>
    </lineage>
</organism>
<dbReference type="EMBL" id="CZKA01000006">
    <property type="protein sequence ID" value="CUR54214.1"/>
    <property type="molecule type" value="Genomic_DNA"/>
</dbReference>
<proteinExistence type="predicted"/>